<evidence type="ECO:0000256" key="2">
    <source>
        <dbReference type="ARBA" id="ARBA00022729"/>
    </source>
</evidence>
<accession>A0A6M3ZUN1</accession>
<dbReference type="EMBL" id="CP008956">
    <property type="protein sequence ID" value="QJQ01953.1"/>
    <property type="molecule type" value="Genomic_DNA"/>
</dbReference>
<proteinExistence type="predicted"/>
<dbReference type="InterPro" id="IPR011250">
    <property type="entry name" value="OMP/PagP_B-barrel"/>
</dbReference>
<name>A0A6M3ZUN1_9BURK</name>
<evidence type="ECO:0000313" key="6">
    <source>
        <dbReference type="Proteomes" id="UP000501648"/>
    </source>
</evidence>
<dbReference type="SUPFAM" id="SSF56925">
    <property type="entry name" value="OMPA-like"/>
    <property type="match status" value="1"/>
</dbReference>
<keyword evidence="2 3" id="KW-0732">Signal</keyword>
<dbReference type="Gene3D" id="2.40.160.20">
    <property type="match status" value="1"/>
</dbReference>
<protein>
    <submittedName>
        <fullName evidence="5">Porin family protein</fullName>
    </submittedName>
</protein>
<feature type="domain" description="Outer membrane protein beta-barrel" evidence="4">
    <location>
        <begin position="13"/>
        <end position="203"/>
    </location>
</feature>
<dbReference type="Pfam" id="PF13505">
    <property type="entry name" value="OMP_b-brl"/>
    <property type="match status" value="1"/>
</dbReference>
<dbReference type="AlphaFoldDB" id="A0A6M3ZUN1"/>
<evidence type="ECO:0000256" key="3">
    <source>
        <dbReference type="SAM" id="SignalP"/>
    </source>
</evidence>
<gene>
    <name evidence="5" type="ORF">C798_17450</name>
</gene>
<dbReference type="InterPro" id="IPR027385">
    <property type="entry name" value="Beta-barrel_OMP"/>
</dbReference>
<dbReference type="Proteomes" id="UP000501648">
    <property type="component" value="Chromosome"/>
</dbReference>
<evidence type="ECO:0000256" key="1">
    <source>
        <dbReference type="ARBA" id="ARBA00004442"/>
    </source>
</evidence>
<evidence type="ECO:0000313" key="5">
    <source>
        <dbReference type="EMBL" id="QJQ01953.1"/>
    </source>
</evidence>
<reference evidence="5 6" key="1">
    <citation type="journal article" date="2012" name="J. Bacteriol.">
        <title>Genome sequence of the pathogenic Herbaspirillum seropedicae strain Os34, isolated from rice roots.</title>
        <authorList>
            <person name="Ye W."/>
            <person name="Ye S."/>
            <person name="Liu J."/>
            <person name="Chang S."/>
            <person name="Chen M."/>
            <person name="Zhu B."/>
            <person name="Guo L."/>
            <person name="An Q."/>
        </authorList>
    </citation>
    <scope>NUCLEOTIDE SEQUENCE [LARGE SCALE GENOMIC DNA]</scope>
    <source>
        <strain evidence="5 6">Os34</strain>
    </source>
</reference>
<sequence length="203" mass="22210">MKKMYFLAATTMLLVSSVASAQAVKSDRGFYVGLEGGAANYDIDVERSRNTTEKNDAGMVRLGIGYQFNPNFSLEAGYFRIGETSVEYKDTFTRDGSKAHINGFDLIASYKFTGGLPGLYVKGGLTQATVTEDGYNEFRDLGRVSVTNSRETSSGTGYLLGVGYEYDLTKSFSINGGYTRYQSLAGHSNADVNFFSAGLKYRF</sequence>
<dbReference type="GO" id="GO:0009279">
    <property type="term" value="C:cell outer membrane"/>
    <property type="evidence" value="ECO:0007669"/>
    <property type="project" value="UniProtKB-SubCell"/>
</dbReference>
<feature type="chain" id="PRO_5026883454" evidence="3">
    <location>
        <begin position="22"/>
        <end position="203"/>
    </location>
</feature>
<feature type="signal peptide" evidence="3">
    <location>
        <begin position="1"/>
        <end position="21"/>
    </location>
</feature>
<evidence type="ECO:0000259" key="4">
    <source>
        <dbReference type="Pfam" id="PF13505"/>
    </source>
</evidence>
<organism evidence="5 6">
    <name type="scientific">Herbaspirillum rubrisubalbicans Os34</name>
    <dbReference type="NCBI Taxonomy" id="1235827"/>
    <lineage>
        <taxon>Bacteria</taxon>
        <taxon>Pseudomonadati</taxon>
        <taxon>Pseudomonadota</taxon>
        <taxon>Betaproteobacteria</taxon>
        <taxon>Burkholderiales</taxon>
        <taxon>Oxalobacteraceae</taxon>
        <taxon>Herbaspirillum</taxon>
    </lineage>
</organism>
<comment type="subcellular location">
    <subcellularLocation>
        <location evidence="1">Cell outer membrane</location>
    </subcellularLocation>
</comment>